<evidence type="ECO:0000313" key="1">
    <source>
        <dbReference type="EMBL" id="GER26622.1"/>
    </source>
</evidence>
<protein>
    <submittedName>
        <fullName evidence="1">Acetylglutamate kinase</fullName>
    </submittedName>
</protein>
<reference evidence="2" key="1">
    <citation type="journal article" date="2019" name="Curr. Biol.">
        <title>Genome Sequence of Striga asiatica Provides Insight into the Evolution of Plant Parasitism.</title>
        <authorList>
            <person name="Yoshida S."/>
            <person name="Kim S."/>
            <person name="Wafula E.K."/>
            <person name="Tanskanen J."/>
            <person name="Kim Y.M."/>
            <person name="Honaas L."/>
            <person name="Yang Z."/>
            <person name="Spallek T."/>
            <person name="Conn C.E."/>
            <person name="Ichihashi Y."/>
            <person name="Cheong K."/>
            <person name="Cui S."/>
            <person name="Der J.P."/>
            <person name="Gundlach H."/>
            <person name="Jiao Y."/>
            <person name="Hori C."/>
            <person name="Ishida J.K."/>
            <person name="Kasahara H."/>
            <person name="Kiba T."/>
            <person name="Kim M.S."/>
            <person name="Koo N."/>
            <person name="Laohavisit A."/>
            <person name="Lee Y.H."/>
            <person name="Lumba S."/>
            <person name="McCourt P."/>
            <person name="Mortimer J.C."/>
            <person name="Mutuku J.M."/>
            <person name="Nomura T."/>
            <person name="Sasaki-Sekimoto Y."/>
            <person name="Seto Y."/>
            <person name="Wang Y."/>
            <person name="Wakatake T."/>
            <person name="Sakakibara H."/>
            <person name="Demura T."/>
            <person name="Yamaguchi S."/>
            <person name="Yoneyama K."/>
            <person name="Manabe R.I."/>
            <person name="Nelson D.C."/>
            <person name="Schulman A.H."/>
            <person name="Timko M.P."/>
            <person name="dePamphilis C.W."/>
            <person name="Choi D."/>
            <person name="Shirasu K."/>
        </authorList>
    </citation>
    <scope>NUCLEOTIDE SEQUENCE [LARGE SCALE GENOMIC DNA]</scope>
    <source>
        <strain evidence="2">cv. UVA1</strain>
    </source>
</reference>
<dbReference type="AlphaFoldDB" id="A0A5A7P1L0"/>
<dbReference type="EMBL" id="BKCP01001113">
    <property type="protein sequence ID" value="GER26622.1"/>
    <property type="molecule type" value="Genomic_DNA"/>
</dbReference>
<dbReference type="Proteomes" id="UP000325081">
    <property type="component" value="Unassembled WGS sequence"/>
</dbReference>
<comment type="caution">
    <text evidence="1">The sequence shown here is derived from an EMBL/GenBank/DDBJ whole genome shotgun (WGS) entry which is preliminary data.</text>
</comment>
<keyword evidence="1" id="KW-0418">Kinase</keyword>
<accession>A0A5A7P1L0</accession>
<gene>
    <name evidence="1" type="ORF">STAS_02278</name>
</gene>
<keyword evidence="2" id="KW-1185">Reference proteome</keyword>
<sequence>MDLVGCVEKLQMVAVEPISNSFSYRVIDPDVLSKEDKSEDKLGINSLSAEHVLDEFAREIKDIREEVSEPVRNVIVNRTRRARKYAQILEGRRVIDLCSLEITKRKSLRLVEAVKAEMVKNEEVDDSGMRY</sequence>
<proteinExistence type="predicted"/>
<organism evidence="1 2">
    <name type="scientific">Striga asiatica</name>
    <name type="common">Asiatic witchweed</name>
    <name type="synonym">Buchnera asiatica</name>
    <dbReference type="NCBI Taxonomy" id="4170"/>
    <lineage>
        <taxon>Eukaryota</taxon>
        <taxon>Viridiplantae</taxon>
        <taxon>Streptophyta</taxon>
        <taxon>Embryophyta</taxon>
        <taxon>Tracheophyta</taxon>
        <taxon>Spermatophyta</taxon>
        <taxon>Magnoliopsida</taxon>
        <taxon>eudicotyledons</taxon>
        <taxon>Gunneridae</taxon>
        <taxon>Pentapetalae</taxon>
        <taxon>asterids</taxon>
        <taxon>lamiids</taxon>
        <taxon>Lamiales</taxon>
        <taxon>Orobanchaceae</taxon>
        <taxon>Buchnereae</taxon>
        <taxon>Striga</taxon>
    </lineage>
</organism>
<keyword evidence="1" id="KW-0808">Transferase</keyword>
<dbReference type="GO" id="GO:0016301">
    <property type="term" value="F:kinase activity"/>
    <property type="evidence" value="ECO:0007669"/>
    <property type="project" value="UniProtKB-KW"/>
</dbReference>
<evidence type="ECO:0000313" key="2">
    <source>
        <dbReference type="Proteomes" id="UP000325081"/>
    </source>
</evidence>
<name>A0A5A7P1L0_STRAF</name>